<dbReference type="InterPro" id="IPR050641">
    <property type="entry name" value="RIFMO-like"/>
</dbReference>
<dbReference type="InterPro" id="IPR036188">
    <property type="entry name" value="FAD/NAD-bd_sf"/>
</dbReference>
<comment type="cofactor">
    <cofactor evidence="1">
        <name>FAD</name>
        <dbReference type="ChEBI" id="CHEBI:57692"/>
    </cofactor>
</comment>
<dbReference type="Pfam" id="PF21274">
    <property type="entry name" value="Rng_hyd_C"/>
    <property type="match status" value="1"/>
</dbReference>
<dbReference type="PANTHER" id="PTHR43004">
    <property type="entry name" value="TRK SYSTEM POTASSIUM UPTAKE PROTEIN"/>
    <property type="match status" value="1"/>
</dbReference>
<comment type="caution">
    <text evidence="5">The sequence shown here is derived from an EMBL/GenBank/DDBJ whole genome shotgun (WGS) entry which is preliminary data.</text>
</comment>
<dbReference type="Gene3D" id="3.30.9.10">
    <property type="entry name" value="D-Amino Acid Oxidase, subunit A, domain 2"/>
    <property type="match status" value="1"/>
</dbReference>
<evidence type="ECO:0000259" key="4">
    <source>
        <dbReference type="Pfam" id="PF01494"/>
    </source>
</evidence>
<evidence type="ECO:0000313" key="6">
    <source>
        <dbReference type="Proteomes" id="UP000051380"/>
    </source>
</evidence>
<dbReference type="Pfam" id="PF01494">
    <property type="entry name" value="FAD_binding_3"/>
    <property type="match status" value="1"/>
</dbReference>
<dbReference type="InterPro" id="IPR002938">
    <property type="entry name" value="FAD-bd"/>
</dbReference>
<evidence type="ECO:0000256" key="3">
    <source>
        <dbReference type="ARBA" id="ARBA00022827"/>
    </source>
</evidence>
<dbReference type="EMBL" id="LJYF01000040">
    <property type="protein sequence ID" value="KRP88966.1"/>
    <property type="molecule type" value="Genomic_DNA"/>
</dbReference>
<dbReference type="OrthoDB" id="9791689at2"/>
<dbReference type="RefSeq" id="WP_057029951.1">
    <property type="nucleotide sequence ID" value="NZ_LJYF01000040.1"/>
</dbReference>
<evidence type="ECO:0000313" key="5">
    <source>
        <dbReference type="EMBL" id="KRP88966.1"/>
    </source>
</evidence>
<proteinExistence type="predicted"/>
<dbReference type="AlphaFoldDB" id="A0A0R3BUV8"/>
<name>A0A0R3BUV8_9BRAD</name>
<dbReference type="Gene3D" id="3.50.50.60">
    <property type="entry name" value="FAD/NAD(P)-binding domain"/>
    <property type="match status" value="1"/>
</dbReference>
<dbReference type="GO" id="GO:0016709">
    <property type="term" value="F:oxidoreductase activity, acting on paired donors, with incorporation or reduction of molecular oxygen, NAD(P)H as one donor, and incorporation of one atom of oxygen"/>
    <property type="evidence" value="ECO:0007669"/>
    <property type="project" value="UniProtKB-ARBA"/>
</dbReference>
<dbReference type="STRING" id="108015.GA0061099_1009180"/>
<evidence type="ECO:0000256" key="2">
    <source>
        <dbReference type="ARBA" id="ARBA00022630"/>
    </source>
</evidence>
<keyword evidence="2" id="KW-0285">Flavoprotein</keyword>
<accession>A0A0R3BUV8</accession>
<feature type="domain" description="FAD-binding" evidence="4">
    <location>
        <begin position="14"/>
        <end position="381"/>
    </location>
</feature>
<keyword evidence="3" id="KW-0274">FAD</keyword>
<evidence type="ECO:0000256" key="1">
    <source>
        <dbReference type="ARBA" id="ARBA00001974"/>
    </source>
</evidence>
<dbReference type="NCBIfam" id="NF004780">
    <property type="entry name" value="PRK06126.1"/>
    <property type="match status" value="1"/>
</dbReference>
<dbReference type="PRINTS" id="PR00420">
    <property type="entry name" value="RNGMNOXGNASE"/>
</dbReference>
<protein>
    <recommendedName>
        <fullName evidence="4">FAD-binding domain-containing protein</fullName>
    </recommendedName>
</protein>
<gene>
    <name evidence="5" type="ORF">AOQ72_00875</name>
</gene>
<reference evidence="5 6" key="1">
    <citation type="submission" date="2015-09" db="EMBL/GenBank/DDBJ databases">
        <title>Draft Genome Sequence of the Strain BR 3267 (Bradyrhizobium yuanmingense) recommended as inoculant for cowpea in Brazil.</title>
        <authorList>
            <person name="Simoes-Araujo J.L."/>
            <person name="Zilli J.E."/>
        </authorList>
    </citation>
    <scope>NUCLEOTIDE SEQUENCE [LARGE SCALE GENOMIC DNA]</scope>
    <source>
        <strain evidence="5 6">BR3267</strain>
    </source>
</reference>
<dbReference type="GO" id="GO:0071949">
    <property type="term" value="F:FAD binding"/>
    <property type="evidence" value="ECO:0007669"/>
    <property type="project" value="InterPro"/>
</dbReference>
<dbReference type="SUPFAM" id="SSF51905">
    <property type="entry name" value="FAD/NAD(P)-binding domain"/>
    <property type="match status" value="1"/>
</dbReference>
<organism evidence="5 6">
    <name type="scientific">Bradyrhizobium yuanmingense</name>
    <dbReference type="NCBI Taxonomy" id="108015"/>
    <lineage>
        <taxon>Bacteria</taxon>
        <taxon>Pseudomonadati</taxon>
        <taxon>Pseudomonadota</taxon>
        <taxon>Alphaproteobacteria</taxon>
        <taxon>Hyphomicrobiales</taxon>
        <taxon>Nitrobacteraceae</taxon>
        <taxon>Bradyrhizobium</taxon>
    </lineage>
</organism>
<sequence length="575" mass="62232">MPVGRTVLETRLTAAVLIVGGGPCGLMLANELGRRGVSAILVDEKPGTAFNPQANATQARSMEHYRRLGFADEIRREGLPSDYPTDVAYFTRYAGYELARFALPSASRAGELIKGMSGSWSAAELPHRVSQKYVEAVLRRHAERLPGIQLNYGHRLIGYTESDDGIVGEIERLDDGSRSRVRAGFLVGADGPRSMVRQSLGIVYGGESGTQRDFMGGRMLAVYLRSPDFYARVPHAKAWMYNCFNGDRRAFMASVNGRDEFAFHTQLRPGEDETAITINQAKAAFQRACGAPIDCEVLSFLTWTAGHALVASGMQRGRVFLGGDAAHLFTPTGGLGYNTAIEDAVNLGWKLASVVKSVSPAALLNSYEVERRPVALRNTDHARRFADSLGLFAPAPEIEDATEAGHKARRIAGAYLNQHARAEFNIPGVTFGGRYDGSPIIVPDGSEPPPDAANVYVPTASPGGRPPHAWLEDGMSLYDLFGFEWTLLQFGDVMSAHASFADTIRAIGADVKLVTLPRSLRDLYEADLALIRPDQIVAWRGNASQAGTIARVLSRVLGREDARLLAGGGGIGSRR</sequence>
<dbReference type="Proteomes" id="UP000051380">
    <property type="component" value="Unassembled WGS sequence"/>
</dbReference>
<dbReference type="PANTHER" id="PTHR43004:SF19">
    <property type="entry name" value="BINDING MONOOXYGENASE, PUTATIVE (JCVI)-RELATED"/>
    <property type="match status" value="1"/>
</dbReference>
<dbReference type="Gene3D" id="3.40.30.120">
    <property type="match status" value="1"/>
</dbReference>